<feature type="compositionally biased region" description="Acidic residues" evidence="1">
    <location>
        <begin position="264"/>
        <end position="276"/>
    </location>
</feature>
<sequence length="276" mass="30297">MEPRQLDKVARAELKTLSKENADFVARHLLMAGMMIDEDPALAHQHAQAAGRRAGRVAVVRETIAITAYANEDYALTLRELRTYRRISGRNDQLPLMVDSERGLGRPDRALELGRSVEVETLDVPVRVSLAIAMSGARLDLEQTDAALRELEIPQLDRTRAFSYSPDLFDAYATVLEELDREAEAADWHALARRARGALNQLQSEEDDETVEIVEEEVAGFDGDDVALDDELAGEQPAGEPVDEPSVVDQPAAVDEPGDAAAELADDSDEGDEPVR</sequence>
<evidence type="ECO:0000256" key="1">
    <source>
        <dbReference type="SAM" id="MobiDB-lite"/>
    </source>
</evidence>
<evidence type="ECO:0000313" key="2">
    <source>
        <dbReference type="EMBL" id="GAA4685268.1"/>
    </source>
</evidence>
<reference evidence="3" key="1">
    <citation type="journal article" date="2019" name="Int. J. Syst. Evol. Microbiol.">
        <title>The Global Catalogue of Microorganisms (GCM) 10K type strain sequencing project: providing services to taxonomists for standard genome sequencing and annotation.</title>
        <authorList>
            <consortium name="The Broad Institute Genomics Platform"/>
            <consortium name="The Broad Institute Genome Sequencing Center for Infectious Disease"/>
            <person name="Wu L."/>
            <person name="Ma J."/>
        </authorList>
    </citation>
    <scope>NUCLEOTIDE SEQUENCE [LARGE SCALE GENOMIC DNA]</scope>
    <source>
        <strain evidence="3">JCM 18956</strain>
    </source>
</reference>
<dbReference type="RefSeq" id="WP_345377176.1">
    <property type="nucleotide sequence ID" value="NZ_BAABLM010000010.1"/>
</dbReference>
<keyword evidence="3" id="KW-1185">Reference proteome</keyword>
<dbReference type="Proteomes" id="UP001501295">
    <property type="component" value="Unassembled WGS sequence"/>
</dbReference>
<accession>A0ABP8WB18</accession>
<gene>
    <name evidence="2" type="ORF">GCM10025780_34560</name>
</gene>
<evidence type="ECO:0000313" key="3">
    <source>
        <dbReference type="Proteomes" id="UP001501295"/>
    </source>
</evidence>
<proteinExistence type="predicted"/>
<feature type="region of interest" description="Disordered" evidence="1">
    <location>
        <begin position="219"/>
        <end position="276"/>
    </location>
</feature>
<organism evidence="2 3">
    <name type="scientific">Frondihabitans cladoniiphilus</name>
    <dbReference type="NCBI Taxonomy" id="715785"/>
    <lineage>
        <taxon>Bacteria</taxon>
        <taxon>Bacillati</taxon>
        <taxon>Actinomycetota</taxon>
        <taxon>Actinomycetes</taxon>
        <taxon>Micrococcales</taxon>
        <taxon>Microbacteriaceae</taxon>
        <taxon>Frondihabitans</taxon>
    </lineage>
</organism>
<feature type="compositionally biased region" description="Acidic residues" evidence="1">
    <location>
        <begin position="219"/>
        <end position="233"/>
    </location>
</feature>
<protein>
    <submittedName>
        <fullName evidence="2">Uncharacterized protein</fullName>
    </submittedName>
</protein>
<name>A0ABP8WB18_9MICO</name>
<dbReference type="EMBL" id="BAABLM010000010">
    <property type="protein sequence ID" value="GAA4685268.1"/>
    <property type="molecule type" value="Genomic_DNA"/>
</dbReference>
<comment type="caution">
    <text evidence="2">The sequence shown here is derived from an EMBL/GenBank/DDBJ whole genome shotgun (WGS) entry which is preliminary data.</text>
</comment>